<sequence length="91" mass="10858">MHQKVITSYQKAMDLSVKANKDPNIHFELGVSNYKQGNFNEAEQNFNNVNKYSQKYVYQHIIDLYRAIIKKVHNSHLESAKLFFKYSQFQR</sequence>
<organism evidence="1 2">
    <name type="scientific">Ichthyophthirius multifiliis</name>
    <name type="common">White spot disease agent</name>
    <name type="synonym">Ich</name>
    <dbReference type="NCBI Taxonomy" id="5932"/>
    <lineage>
        <taxon>Eukaryota</taxon>
        <taxon>Sar</taxon>
        <taxon>Alveolata</taxon>
        <taxon>Ciliophora</taxon>
        <taxon>Intramacronucleata</taxon>
        <taxon>Oligohymenophorea</taxon>
        <taxon>Hymenostomatida</taxon>
        <taxon>Ophryoglenina</taxon>
        <taxon>Ichthyophthirius</taxon>
    </lineage>
</organism>
<evidence type="ECO:0000313" key="1">
    <source>
        <dbReference type="EMBL" id="EGR27110.1"/>
    </source>
</evidence>
<keyword evidence="2" id="KW-1185">Reference proteome</keyword>
<evidence type="ECO:0000313" key="2">
    <source>
        <dbReference type="Proteomes" id="UP000008983"/>
    </source>
</evidence>
<dbReference type="RefSeq" id="XP_004023994.1">
    <property type="nucleotide sequence ID" value="XM_004023945.1"/>
</dbReference>
<dbReference type="SUPFAM" id="SSF48452">
    <property type="entry name" value="TPR-like"/>
    <property type="match status" value="1"/>
</dbReference>
<dbReference type="GeneID" id="14903183"/>
<gene>
    <name evidence="1" type="ORF">IMG5_201320</name>
</gene>
<dbReference type="AlphaFoldDB" id="G0R5Y6"/>
<protein>
    <submittedName>
        <fullName evidence="1">Kelch motif family protein, putative</fullName>
    </submittedName>
</protein>
<dbReference type="Gene3D" id="1.25.40.10">
    <property type="entry name" value="Tetratricopeptide repeat domain"/>
    <property type="match status" value="1"/>
</dbReference>
<dbReference type="InterPro" id="IPR011990">
    <property type="entry name" value="TPR-like_helical_dom_sf"/>
</dbReference>
<proteinExistence type="predicted"/>
<dbReference type="Proteomes" id="UP000008983">
    <property type="component" value="Unassembled WGS sequence"/>
</dbReference>
<dbReference type="EMBL" id="GL984387">
    <property type="protein sequence ID" value="EGR27110.1"/>
    <property type="molecule type" value="Genomic_DNA"/>
</dbReference>
<name>G0R5Y6_ICHMU</name>
<dbReference type="InParanoid" id="G0R5Y6"/>
<accession>G0R5Y6</accession>
<reference evidence="1 2" key="1">
    <citation type="submission" date="2011-07" db="EMBL/GenBank/DDBJ databases">
        <authorList>
            <person name="Coyne R."/>
            <person name="Brami D."/>
            <person name="Johnson J."/>
            <person name="Hostetler J."/>
            <person name="Hannick L."/>
            <person name="Clark T."/>
            <person name="Cassidy-Hanley D."/>
            <person name="Inman J."/>
        </authorList>
    </citation>
    <scope>NUCLEOTIDE SEQUENCE [LARGE SCALE GENOMIC DNA]</scope>
    <source>
        <strain evidence="1 2">G5</strain>
    </source>
</reference>